<dbReference type="CDD" id="cd04051">
    <property type="entry name" value="C2_SRC2_like"/>
    <property type="match status" value="1"/>
</dbReference>
<evidence type="ECO:0000259" key="1">
    <source>
        <dbReference type="PROSITE" id="PS50004"/>
    </source>
</evidence>
<comment type="caution">
    <text evidence="2">The sequence shown here is derived from an EMBL/GenBank/DDBJ whole genome shotgun (WGS) entry which is preliminary data.</text>
</comment>
<dbReference type="InterPro" id="IPR044750">
    <property type="entry name" value="C2_SRC2/BAP"/>
</dbReference>
<dbReference type="SUPFAM" id="SSF49562">
    <property type="entry name" value="C2 domain (Calcium/lipid-binding domain, CaLB)"/>
    <property type="match status" value="1"/>
</dbReference>
<organism evidence="2 3">
    <name type="scientific">Tetracentron sinense</name>
    <name type="common">Spur-leaf</name>
    <dbReference type="NCBI Taxonomy" id="13715"/>
    <lineage>
        <taxon>Eukaryota</taxon>
        <taxon>Viridiplantae</taxon>
        <taxon>Streptophyta</taxon>
        <taxon>Embryophyta</taxon>
        <taxon>Tracheophyta</taxon>
        <taxon>Spermatophyta</taxon>
        <taxon>Magnoliopsida</taxon>
        <taxon>Trochodendrales</taxon>
        <taxon>Trochodendraceae</taxon>
        <taxon>Tetracentron</taxon>
    </lineage>
</organism>
<dbReference type="OrthoDB" id="1068731at2759"/>
<dbReference type="InterPro" id="IPR035892">
    <property type="entry name" value="C2_domain_sf"/>
</dbReference>
<evidence type="ECO:0000313" key="2">
    <source>
        <dbReference type="EMBL" id="KAF8390776.1"/>
    </source>
</evidence>
<dbReference type="Proteomes" id="UP000655225">
    <property type="component" value="Unassembled WGS sequence"/>
</dbReference>
<gene>
    <name evidence="2" type="ORF">HHK36_025304</name>
</gene>
<dbReference type="PANTHER" id="PTHR32246">
    <property type="entry name" value="INGRESSION PROTEIN FIC1"/>
    <property type="match status" value="1"/>
</dbReference>
<sequence length="294" mass="32807">MESSSIELKVISCKDLKSFNFFQKLSVYAVVSIVSDDPEKKVQQHQQQQQRTPIDKEGDGNLEWNHQMRFDLKDISFLDCDHLFIEFNLRCGGIFGNKTIGEVRVPFKDLIDEFNGAIRYVSYQVRNTDGKPNGVLDFSYKVNDMDKKIGSSYPTNEITDVPAVYPSPDVHYPSPEIHYPSPEVHYPSLDVNYPSLEVHYPAPEIQYSSQQVYYPAPPPPPPPPPPLMGMGMTYPPPPPPPPPFVYPMAPVPYGGPGGGYGYPGVGQSGVCDCDTLRKGLQAGGDSFPGYWNVR</sequence>
<name>A0A834YPU2_TETSI</name>
<dbReference type="PANTHER" id="PTHR32246:SF169">
    <property type="entry name" value="PROTEIN SRC2-LIKE"/>
    <property type="match status" value="1"/>
</dbReference>
<protein>
    <recommendedName>
        <fullName evidence="1">C2 domain-containing protein</fullName>
    </recommendedName>
</protein>
<dbReference type="GO" id="GO:0006952">
    <property type="term" value="P:defense response"/>
    <property type="evidence" value="ECO:0007669"/>
    <property type="project" value="InterPro"/>
</dbReference>
<dbReference type="Gene3D" id="2.60.40.150">
    <property type="entry name" value="C2 domain"/>
    <property type="match status" value="1"/>
</dbReference>
<reference evidence="2 3" key="1">
    <citation type="submission" date="2020-04" db="EMBL/GenBank/DDBJ databases">
        <title>Plant Genome Project.</title>
        <authorList>
            <person name="Zhang R.-G."/>
        </authorList>
    </citation>
    <scope>NUCLEOTIDE SEQUENCE [LARGE SCALE GENOMIC DNA]</scope>
    <source>
        <strain evidence="2">YNK0</strain>
        <tissue evidence="2">Leaf</tissue>
    </source>
</reference>
<dbReference type="OMA" id="HVSYQVC"/>
<dbReference type="AlphaFoldDB" id="A0A834YPU2"/>
<dbReference type="EMBL" id="JABCRI010000018">
    <property type="protein sequence ID" value="KAF8390776.1"/>
    <property type="molecule type" value="Genomic_DNA"/>
</dbReference>
<dbReference type="SMART" id="SM00239">
    <property type="entry name" value="C2"/>
    <property type="match status" value="1"/>
</dbReference>
<accession>A0A834YPU2</accession>
<keyword evidence="3" id="KW-1185">Reference proteome</keyword>
<proteinExistence type="predicted"/>
<dbReference type="Pfam" id="PF00168">
    <property type="entry name" value="C2"/>
    <property type="match status" value="1"/>
</dbReference>
<evidence type="ECO:0000313" key="3">
    <source>
        <dbReference type="Proteomes" id="UP000655225"/>
    </source>
</evidence>
<dbReference type="InterPro" id="IPR000008">
    <property type="entry name" value="C2_dom"/>
</dbReference>
<dbReference type="PROSITE" id="PS50004">
    <property type="entry name" value="C2"/>
    <property type="match status" value="1"/>
</dbReference>
<feature type="domain" description="C2" evidence="1">
    <location>
        <begin position="1"/>
        <end position="122"/>
    </location>
</feature>